<evidence type="ECO:0000256" key="1">
    <source>
        <dbReference type="SAM" id="MobiDB-lite"/>
    </source>
</evidence>
<dbReference type="Proteomes" id="UP000675881">
    <property type="component" value="Chromosome 4"/>
</dbReference>
<dbReference type="EMBL" id="HG994583">
    <property type="protein sequence ID" value="CAF2914543.1"/>
    <property type="molecule type" value="Genomic_DNA"/>
</dbReference>
<reference evidence="2" key="1">
    <citation type="submission" date="2021-02" db="EMBL/GenBank/DDBJ databases">
        <authorList>
            <person name="Bekaert M."/>
        </authorList>
    </citation>
    <scope>NUCLEOTIDE SEQUENCE</scope>
    <source>
        <strain evidence="2">IoA-00</strain>
    </source>
</reference>
<keyword evidence="3" id="KW-1185">Reference proteome</keyword>
<feature type="compositionally biased region" description="Basic and acidic residues" evidence="1">
    <location>
        <begin position="156"/>
        <end position="165"/>
    </location>
</feature>
<accession>A0A7R8H717</accession>
<sequence length="165" mass="19043">MAVNGRDGCPKSSEGRCPFDEAAEEHEDDSGHFIINLSVLRSLNMIARRRHHMMIPRSQRAGYVQSLNRENPFRCSKLMSQLDDLYVLNLQMRFYWLRKHISPPRNPLPVLIAMCASISLRAASTFSGRPLHPWDQQQDLQPGKELELESSFGQKPEFEKNVQQH</sequence>
<evidence type="ECO:0000313" key="3">
    <source>
        <dbReference type="Proteomes" id="UP000675881"/>
    </source>
</evidence>
<gene>
    <name evidence="2" type="ORF">LSAA_8670</name>
</gene>
<protein>
    <submittedName>
        <fullName evidence="2">(salmon louse) hypothetical protein</fullName>
    </submittedName>
</protein>
<feature type="region of interest" description="Disordered" evidence="1">
    <location>
        <begin position="131"/>
        <end position="165"/>
    </location>
</feature>
<proteinExistence type="predicted"/>
<dbReference type="AlphaFoldDB" id="A0A7R8H717"/>
<name>A0A7R8H717_LEPSM</name>
<evidence type="ECO:0000313" key="2">
    <source>
        <dbReference type="EMBL" id="CAF2914543.1"/>
    </source>
</evidence>
<organism evidence="2 3">
    <name type="scientific">Lepeophtheirus salmonis</name>
    <name type="common">Salmon louse</name>
    <name type="synonym">Caligus salmonis</name>
    <dbReference type="NCBI Taxonomy" id="72036"/>
    <lineage>
        <taxon>Eukaryota</taxon>
        <taxon>Metazoa</taxon>
        <taxon>Ecdysozoa</taxon>
        <taxon>Arthropoda</taxon>
        <taxon>Crustacea</taxon>
        <taxon>Multicrustacea</taxon>
        <taxon>Hexanauplia</taxon>
        <taxon>Copepoda</taxon>
        <taxon>Siphonostomatoida</taxon>
        <taxon>Caligidae</taxon>
        <taxon>Lepeophtheirus</taxon>
    </lineage>
</organism>